<evidence type="ECO:0000256" key="10">
    <source>
        <dbReference type="RuleBase" id="RU004004"/>
    </source>
</evidence>
<evidence type="ECO:0000256" key="5">
    <source>
        <dbReference type="ARBA" id="ARBA00022692"/>
    </source>
</evidence>
<evidence type="ECO:0000256" key="1">
    <source>
        <dbReference type="ARBA" id="ARBA00004442"/>
    </source>
</evidence>
<evidence type="ECO:0000259" key="13">
    <source>
        <dbReference type="Pfam" id="PF00263"/>
    </source>
</evidence>
<evidence type="ECO:0000313" key="17">
    <source>
        <dbReference type="Proteomes" id="UP000268615"/>
    </source>
</evidence>
<keyword evidence="8" id="KW-0472">Membrane</keyword>
<comment type="caution">
    <text evidence="16">The sequence shown here is derived from an EMBL/GenBank/DDBJ whole genome shotgun (WGS) entry which is preliminary data.</text>
</comment>
<dbReference type="GO" id="GO:0009279">
    <property type="term" value="C:cell outer membrane"/>
    <property type="evidence" value="ECO:0007669"/>
    <property type="project" value="UniProtKB-SubCell"/>
</dbReference>
<feature type="signal peptide" evidence="12">
    <location>
        <begin position="1"/>
        <end position="24"/>
    </location>
</feature>
<dbReference type="AlphaFoldDB" id="A0A3N5E4Z5"/>
<protein>
    <submittedName>
        <fullName evidence="16">Type II secretion system protein GspD</fullName>
    </submittedName>
</protein>
<dbReference type="InterPro" id="IPR001775">
    <property type="entry name" value="GspD/PilQ"/>
</dbReference>
<dbReference type="PANTHER" id="PTHR30332:SF24">
    <property type="entry name" value="SECRETIN GSPD-RELATED"/>
    <property type="match status" value="1"/>
</dbReference>
<keyword evidence="9" id="KW-0998">Cell outer membrane</keyword>
<dbReference type="Pfam" id="PF00263">
    <property type="entry name" value="Secretin"/>
    <property type="match status" value="1"/>
</dbReference>
<evidence type="ECO:0000256" key="7">
    <source>
        <dbReference type="ARBA" id="ARBA00022927"/>
    </source>
</evidence>
<evidence type="ECO:0000256" key="4">
    <source>
        <dbReference type="ARBA" id="ARBA00022452"/>
    </source>
</evidence>
<evidence type="ECO:0000256" key="6">
    <source>
        <dbReference type="ARBA" id="ARBA00022729"/>
    </source>
</evidence>
<feature type="domain" description="NolW-like" evidence="14">
    <location>
        <begin position="192"/>
        <end position="259"/>
    </location>
</feature>
<feature type="domain" description="NolW-like" evidence="14">
    <location>
        <begin position="265"/>
        <end position="352"/>
    </location>
</feature>
<evidence type="ECO:0000256" key="11">
    <source>
        <dbReference type="SAM" id="MobiDB-lite"/>
    </source>
</evidence>
<dbReference type="InterPro" id="IPR038591">
    <property type="entry name" value="NolW-like_sf"/>
</dbReference>
<dbReference type="InterPro" id="IPR005644">
    <property type="entry name" value="NolW-like"/>
</dbReference>
<dbReference type="Pfam" id="PF03958">
    <property type="entry name" value="Secretin_N"/>
    <property type="match status" value="3"/>
</dbReference>
<dbReference type="GO" id="GO:0015627">
    <property type="term" value="C:type II protein secretion system complex"/>
    <property type="evidence" value="ECO:0007669"/>
    <property type="project" value="InterPro"/>
</dbReference>
<keyword evidence="17" id="KW-1185">Reference proteome</keyword>
<keyword evidence="7" id="KW-0653">Protein transport</keyword>
<feature type="domain" description="NolW-like" evidence="14">
    <location>
        <begin position="126"/>
        <end position="189"/>
    </location>
</feature>
<evidence type="ECO:0000256" key="3">
    <source>
        <dbReference type="ARBA" id="ARBA00022448"/>
    </source>
</evidence>
<feature type="domain" description="GspD-like N0" evidence="15">
    <location>
        <begin position="30"/>
        <end position="99"/>
    </location>
</feature>
<evidence type="ECO:0000256" key="8">
    <source>
        <dbReference type="ARBA" id="ARBA00023136"/>
    </source>
</evidence>
<dbReference type="PRINTS" id="PR00811">
    <property type="entry name" value="BCTERIALGSPD"/>
</dbReference>
<feature type="region of interest" description="Disordered" evidence="11">
    <location>
        <begin position="287"/>
        <end position="308"/>
    </location>
</feature>
<keyword evidence="5" id="KW-0812">Transmembrane</keyword>
<evidence type="ECO:0000256" key="9">
    <source>
        <dbReference type="ARBA" id="ARBA00023237"/>
    </source>
</evidence>
<dbReference type="PROSITE" id="PS00875">
    <property type="entry name" value="T2SP_D"/>
    <property type="match status" value="1"/>
</dbReference>
<feature type="region of interest" description="Disordered" evidence="11">
    <location>
        <begin position="618"/>
        <end position="654"/>
    </location>
</feature>
<dbReference type="InterPro" id="IPR049371">
    <property type="entry name" value="GspD-like_N0"/>
</dbReference>
<dbReference type="Proteomes" id="UP000268615">
    <property type="component" value="Unassembled WGS sequence"/>
</dbReference>
<accession>A0A3N5E4Z5</accession>
<dbReference type="Pfam" id="PF21305">
    <property type="entry name" value="type_II_gspD_N0"/>
    <property type="match status" value="1"/>
</dbReference>
<dbReference type="InterPro" id="IPR004845">
    <property type="entry name" value="T2SS_GspD_CS"/>
</dbReference>
<dbReference type="EMBL" id="RPOH01000010">
    <property type="protein sequence ID" value="RPH30139.1"/>
    <property type="molecule type" value="Genomic_DNA"/>
</dbReference>
<comment type="similarity">
    <text evidence="2">Belongs to the bacterial secretin family. GSP D subfamily.</text>
</comment>
<comment type="subcellular location">
    <subcellularLocation>
        <location evidence="1 10">Cell outer membrane</location>
    </subcellularLocation>
</comment>
<evidence type="ECO:0000259" key="15">
    <source>
        <dbReference type="Pfam" id="PF21305"/>
    </source>
</evidence>
<dbReference type="InterPro" id="IPR050810">
    <property type="entry name" value="Bact_Secretion_Sys_Channel"/>
</dbReference>
<evidence type="ECO:0000259" key="14">
    <source>
        <dbReference type="Pfam" id="PF03958"/>
    </source>
</evidence>
<dbReference type="NCBIfam" id="TIGR02517">
    <property type="entry name" value="type_II_gspD"/>
    <property type="match status" value="1"/>
</dbReference>
<feature type="chain" id="PRO_5018283524" evidence="12">
    <location>
        <begin position="25"/>
        <end position="654"/>
    </location>
</feature>
<feature type="compositionally biased region" description="Low complexity" evidence="11">
    <location>
        <begin position="630"/>
        <end position="643"/>
    </location>
</feature>
<feature type="domain" description="Type II/III secretion system secretin-like" evidence="13">
    <location>
        <begin position="431"/>
        <end position="600"/>
    </location>
</feature>
<keyword evidence="6 12" id="KW-0732">Signal</keyword>
<evidence type="ECO:0000256" key="12">
    <source>
        <dbReference type="SAM" id="SignalP"/>
    </source>
</evidence>
<keyword evidence="4" id="KW-1134">Transmembrane beta strand</keyword>
<proteinExistence type="inferred from homology"/>
<name>A0A3N5E4Z5_9ENTR</name>
<gene>
    <name evidence="16" type="primary">gspD</name>
    <name evidence="16" type="ORF">EHN07_03230</name>
</gene>
<dbReference type="RefSeq" id="WP_124022766.1">
    <property type="nucleotide sequence ID" value="NZ_RPOH01000010.1"/>
</dbReference>
<dbReference type="InterPro" id="IPR013356">
    <property type="entry name" value="T2SS_GspD"/>
</dbReference>
<organism evidence="16 17">
    <name type="scientific">Buttiauxella warmboldiae</name>
    <dbReference type="NCBI Taxonomy" id="82993"/>
    <lineage>
        <taxon>Bacteria</taxon>
        <taxon>Pseudomonadati</taxon>
        <taxon>Pseudomonadota</taxon>
        <taxon>Gammaproteobacteria</taxon>
        <taxon>Enterobacterales</taxon>
        <taxon>Enterobacteriaceae</taxon>
        <taxon>Buttiauxella</taxon>
    </lineage>
</organism>
<reference evidence="16 17" key="1">
    <citation type="submission" date="2018-11" db="EMBL/GenBank/DDBJ databases">
        <title>Draft genome sequence of Buttiauxella warmboldiae CCUG 35512.</title>
        <authorList>
            <person name="Salva-Serra F."/>
            <person name="Marathe N."/>
            <person name="Moore E."/>
            <person name="Svensson L."/>
            <person name="Engstrom-Jakobsson H."/>
        </authorList>
    </citation>
    <scope>NUCLEOTIDE SEQUENCE [LARGE SCALE GENOMIC DNA]</scope>
    <source>
        <strain evidence="16 17">CCUG 35512</strain>
    </source>
</reference>
<dbReference type="Gene3D" id="3.30.1370.120">
    <property type="match status" value="3"/>
</dbReference>
<dbReference type="GO" id="GO:0015628">
    <property type="term" value="P:protein secretion by the type II secretion system"/>
    <property type="evidence" value="ECO:0007669"/>
    <property type="project" value="InterPro"/>
</dbReference>
<evidence type="ECO:0000256" key="2">
    <source>
        <dbReference type="ARBA" id="ARBA00006980"/>
    </source>
</evidence>
<feature type="compositionally biased region" description="Basic and acidic residues" evidence="11">
    <location>
        <begin position="618"/>
        <end position="629"/>
    </location>
</feature>
<sequence length="654" mass="69561">MSIKITPIAQGLILAAALMPAAWGANYSASFKSTDIQEFINIVSKNLHKTIIIDPAVRGIVNVRSYDSLNDEQYYQFFLSVLDVYGFAVVPGANGVLKVVKSASAKTAAIPLADDYHAGTGDEVVTRVIPVANVDVKELAPLLRQLNDNAGAGNVVHYESANVLLVTGRAAVVNRLAEIVRRVDSAGNQQSDIIKLKYASAREMGLILNGLNKNDRNSKSSGLAPNVISDERTNSVVISGSTQARQRLITIARQLDREEQNQGNTRVFYLKYAQAKNLVAVLSGSSTAPSQQAKSETTPASAGADASSTTFNGKEVTIVADEQTNSLVITTQPDAMQALEQIINRLDIRRAQVLIEAVIVEMQDGDALNFGVQWFNQNGGASQFTSTGLPISAVAAAENKKNGSGSAALLSSFNGIAAGFYNGDWGGLVTALANNSRSNILATPSIVTLDNKEAAINVGQEVPVITGSQASTTGSVYNTVERKTVGTKLKVIPQVNDGESVLLNIEQEVSSVASASSVDSSSAGSDLGATFNTRTINNAVMVRSGETVVLGGLLNNQTTENVSKVPILGDIPLLGYLFRYNSTSTSKQNLMVFIHPVILRDGASYGSVSSEKYRQFRDEQKSDRLHRDPLALPTPDLTLPATPGARPRGGFFNE</sequence>
<evidence type="ECO:0000313" key="16">
    <source>
        <dbReference type="EMBL" id="RPH30139.1"/>
    </source>
</evidence>
<keyword evidence="3 10" id="KW-0813">Transport</keyword>
<dbReference type="InterPro" id="IPR004846">
    <property type="entry name" value="T2SS/T3SS_dom"/>
</dbReference>
<dbReference type="OrthoDB" id="9779724at2"/>
<dbReference type="PANTHER" id="PTHR30332">
    <property type="entry name" value="PROBABLE GENERAL SECRETION PATHWAY PROTEIN D"/>
    <property type="match status" value="1"/>
</dbReference>